<dbReference type="AlphaFoldDB" id="S4YR44"/>
<organism evidence="1 2">
    <name type="scientific">Serratia plymuthica S13</name>
    <dbReference type="NCBI Taxonomy" id="1348660"/>
    <lineage>
        <taxon>Bacteria</taxon>
        <taxon>Pseudomonadati</taxon>
        <taxon>Pseudomonadota</taxon>
        <taxon>Gammaproteobacteria</taxon>
        <taxon>Enterobacterales</taxon>
        <taxon>Yersiniaceae</taxon>
        <taxon>Serratia</taxon>
    </lineage>
</organism>
<dbReference type="KEGG" id="sry:M621_19655"/>
<dbReference type="EMBL" id="CP006566">
    <property type="protein sequence ID" value="AGP47269.1"/>
    <property type="molecule type" value="Genomic_DNA"/>
</dbReference>
<dbReference type="Proteomes" id="UP000014900">
    <property type="component" value="Chromosome"/>
</dbReference>
<accession>S4YR44</accession>
<reference evidence="1 2" key="1">
    <citation type="journal article" date="2013" name="Genome Announc.">
        <title>Genome Sequence of Serratia plymuthica Strain S13, an Endophyte with Germination- and Plant-Growth-Promoting Activity from the Flower of Styrian Oil Pumpkin.</title>
        <authorList>
            <person name="Muller H."/>
            <person name="Furnkranz M."/>
            <person name="Grube M."/>
            <person name="Berg G."/>
        </authorList>
    </citation>
    <scope>NUCLEOTIDE SEQUENCE [LARGE SCALE GENOMIC DNA]</scope>
    <source>
        <strain evidence="1">S13</strain>
    </source>
</reference>
<protein>
    <submittedName>
        <fullName evidence="1">Uncharacterized protein</fullName>
    </submittedName>
</protein>
<proteinExistence type="predicted"/>
<evidence type="ECO:0000313" key="1">
    <source>
        <dbReference type="EMBL" id="AGP47269.1"/>
    </source>
</evidence>
<gene>
    <name evidence="1" type="ORF">M621_19655</name>
</gene>
<dbReference type="HOGENOM" id="CLU_3296411_0_0_6"/>
<name>S4YR44_SERPL</name>
<evidence type="ECO:0000313" key="2">
    <source>
        <dbReference type="Proteomes" id="UP000014900"/>
    </source>
</evidence>
<dbReference type="PATRIC" id="fig|1348660.3.peg.3860"/>
<sequence>MGLPLAQQFLLLAPLLAQRWVHYWADLSLEQPRVLLQGPH</sequence>